<gene>
    <name evidence="1" type="ORF">K7862_16415</name>
</gene>
<sequence length="160" mass="16811">MQNHDDMDAAHDHVSLLAGHGGSGQPVREVVPATALGGGRYRITGSPGFVEGCAEGDIVQCNEDGSFHVVERGPNVCVQIYAEATFPGGVIDDLRAHFRPLGGLIEGPPAGRFLVVTVPAASGFPAIKTAMSHCFSALDGVEWQYGNVYGPNGGPLNWWL</sequence>
<comment type="caution">
    <text evidence="1">The sequence shown here is derived from an EMBL/GenBank/DDBJ whole genome shotgun (WGS) entry which is preliminary data.</text>
</comment>
<dbReference type="Proteomes" id="UP000778578">
    <property type="component" value="Unassembled WGS sequence"/>
</dbReference>
<dbReference type="InterPro" id="IPR025361">
    <property type="entry name" value="DUF4265"/>
</dbReference>
<name>A0ABS7Q7T9_9ACTN</name>
<organism evidence="1 2">
    <name type="scientific">Actinacidiphila acidipaludis</name>
    <dbReference type="NCBI Taxonomy" id="2873382"/>
    <lineage>
        <taxon>Bacteria</taxon>
        <taxon>Bacillati</taxon>
        <taxon>Actinomycetota</taxon>
        <taxon>Actinomycetes</taxon>
        <taxon>Kitasatosporales</taxon>
        <taxon>Streptomycetaceae</taxon>
        <taxon>Actinacidiphila</taxon>
    </lineage>
</organism>
<evidence type="ECO:0000313" key="2">
    <source>
        <dbReference type="Proteomes" id="UP000778578"/>
    </source>
</evidence>
<keyword evidence="2" id="KW-1185">Reference proteome</keyword>
<protein>
    <submittedName>
        <fullName evidence="1">DUF4265 domain-containing protein</fullName>
    </submittedName>
</protein>
<evidence type="ECO:0000313" key="1">
    <source>
        <dbReference type="EMBL" id="MBY8879208.1"/>
    </source>
</evidence>
<dbReference type="Pfam" id="PF14085">
    <property type="entry name" value="DUF4265"/>
    <property type="match status" value="1"/>
</dbReference>
<dbReference type="RefSeq" id="WP_222963338.1">
    <property type="nucleotide sequence ID" value="NZ_JAINZZ010000017.1"/>
</dbReference>
<dbReference type="EMBL" id="JAINZZ010000017">
    <property type="protein sequence ID" value="MBY8879208.1"/>
    <property type="molecule type" value="Genomic_DNA"/>
</dbReference>
<accession>A0ABS7Q7T9</accession>
<proteinExistence type="predicted"/>
<reference evidence="1 2" key="1">
    <citation type="submission" date="2021-08" db="EMBL/GenBank/DDBJ databases">
        <title>WGS of actinomycetes from Thailand.</title>
        <authorList>
            <person name="Thawai C."/>
        </authorList>
    </citation>
    <scope>NUCLEOTIDE SEQUENCE [LARGE SCALE GENOMIC DNA]</scope>
    <source>
        <strain evidence="1 2">PLK6-54</strain>
    </source>
</reference>